<dbReference type="InterPro" id="IPR010130">
    <property type="entry name" value="T1SS_OMP_TolC"/>
</dbReference>
<dbReference type="GO" id="GO:0015562">
    <property type="term" value="F:efflux transmembrane transporter activity"/>
    <property type="evidence" value="ECO:0007669"/>
    <property type="project" value="InterPro"/>
</dbReference>
<evidence type="ECO:0000256" key="10">
    <source>
        <dbReference type="SAM" id="SignalP"/>
    </source>
</evidence>
<dbReference type="PANTHER" id="PTHR30026:SF22">
    <property type="entry name" value="OUTER MEMBRANE EFFLUX PROTEIN"/>
    <property type="match status" value="1"/>
</dbReference>
<evidence type="ECO:0000256" key="7">
    <source>
        <dbReference type="ARBA" id="ARBA00023237"/>
    </source>
</evidence>
<evidence type="ECO:0000256" key="8">
    <source>
        <dbReference type="SAM" id="Coils"/>
    </source>
</evidence>
<dbReference type="OrthoDB" id="9814637at2"/>
<comment type="caution">
    <text evidence="11">The sequence shown here is derived from an EMBL/GenBank/DDBJ whole genome shotgun (WGS) entry which is preliminary data.</text>
</comment>
<dbReference type="GO" id="GO:0009279">
    <property type="term" value="C:cell outer membrane"/>
    <property type="evidence" value="ECO:0007669"/>
    <property type="project" value="UniProtKB-SubCell"/>
</dbReference>
<feature type="region of interest" description="Disordered" evidence="9">
    <location>
        <begin position="79"/>
        <end position="99"/>
    </location>
</feature>
<dbReference type="Proteomes" id="UP000240904">
    <property type="component" value="Unassembled WGS sequence"/>
</dbReference>
<dbReference type="Pfam" id="PF02321">
    <property type="entry name" value="OEP"/>
    <property type="match status" value="2"/>
</dbReference>
<feature type="coiled-coil region" evidence="8">
    <location>
        <begin position="164"/>
        <end position="215"/>
    </location>
</feature>
<evidence type="ECO:0000256" key="4">
    <source>
        <dbReference type="ARBA" id="ARBA00022452"/>
    </source>
</evidence>
<dbReference type="GO" id="GO:1990281">
    <property type="term" value="C:efflux pump complex"/>
    <property type="evidence" value="ECO:0007669"/>
    <property type="project" value="TreeGrafter"/>
</dbReference>
<comment type="similarity">
    <text evidence="2">Belongs to the outer membrane factor (OMF) (TC 1.B.17) family.</text>
</comment>
<dbReference type="AlphaFoldDB" id="A0A2T3MW22"/>
<evidence type="ECO:0000256" key="1">
    <source>
        <dbReference type="ARBA" id="ARBA00004442"/>
    </source>
</evidence>
<feature type="signal peptide" evidence="10">
    <location>
        <begin position="1"/>
        <end position="29"/>
    </location>
</feature>
<evidence type="ECO:0000313" key="11">
    <source>
        <dbReference type="EMBL" id="PSW04140.1"/>
    </source>
</evidence>
<sequence length="467" mass="52748">MIHHVRQSLRKSMAALAVASVLLPASALAQTLEQAVAYTLDTHPEIRQAFNRFKSREEQVNQAFTGYLPKVDLTAGYGWEQTDSPSTRRQAQTSNDDDKIDLDRRELGISLKQILFDGFFTSSEVSRFRNEASSEQWTLFSTAENTALEVAKVYLNYMQAQEVVKLSEKNLANHQEIYERIKEKTESGLGSTADLSQIKGRLARAKSNLVSAKNNLFDTRSQYQKVVNRAPDDMILPVPDAVMIPANLDEALKWAQENHPTLKATNSDIQAAKYERKSAKSNYYPQVSLELSGNWDENVDGVDGSGITSDVGGESNELQAMVRLRYNLFSGGKDQARDREASYKLGEATELRQRAYRDIVEGTTLAWNARTFVNEQKRYLREHVIAAKETQQSYAQQFKIGQRTLLDLLDSENELFEARKDYLSAEFDEITAQYRILNATGQLLGALRVTTPDTWLGEEQYEGGVRQ</sequence>
<accession>A0A2T3MW22</accession>
<dbReference type="InterPro" id="IPR003423">
    <property type="entry name" value="OMP_efflux"/>
</dbReference>
<keyword evidence="4" id="KW-1134">Transmembrane beta strand</keyword>
<organism evidence="11 12">
    <name type="scientific">Photobacterium lipolyticum</name>
    <dbReference type="NCBI Taxonomy" id="266810"/>
    <lineage>
        <taxon>Bacteria</taxon>
        <taxon>Pseudomonadati</taxon>
        <taxon>Pseudomonadota</taxon>
        <taxon>Gammaproteobacteria</taxon>
        <taxon>Vibrionales</taxon>
        <taxon>Vibrionaceae</taxon>
        <taxon>Photobacterium</taxon>
    </lineage>
</organism>
<dbReference type="InterPro" id="IPR051906">
    <property type="entry name" value="TolC-like"/>
</dbReference>
<gene>
    <name evidence="11" type="ORF">C9I89_14245</name>
</gene>
<evidence type="ECO:0000256" key="9">
    <source>
        <dbReference type="SAM" id="MobiDB-lite"/>
    </source>
</evidence>
<evidence type="ECO:0000256" key="3">
    <source>
        <dbReference type="ARBA" id="ARBA00022448"/>
    </source>
</evidence>
<proteinExistence type="inferred from homology"/>
<dbReference type="GO" id="GO:0015288">
    <property type="term" value="F:porin activity"/>
    <property type="evidence" value="ECO:0007669"/>
    <property type="project" value="TreeGrafter"/>
</dbReference>
<keyword evidence="8" id="KW-0175">Coiled coil</keyword>
<evidence type="ECO:0000256" key="6">
    <source>
        <dbReference type="ARBA" id="ARBA00023136"/>
    </source>
</evidence>
<keyword evidence="10" id="KW-0732">Signal</keyword>
<keyword evidence="3" id="KW-0813">Transport</keyword>
<dbReference type="RefSeq" id="WP_107284013.1">
    <property type="nucleotide sequence ID" value="NZ_PYMC01000010.1"/>
</dbReference>
<name>A0A2T3MW22_9GAMM</name>
<evidence type="ECO:0000313" key="12">
    <source>
        <dbReference type="Proteomes" id="UP000240904"/>
    </source>
</evidence>
<dbReference type="NCBIfam" id="TIGR01844">
    <property type="entry name" value="type_I_sec_TolC"/>
    <property type="match status" value="1"/>
</dbReference>
<protein>
    <submittedName>
        <fullName evidence="11">Channel protein TolC</fullName>
    </submittedName>
</protein>
<dbReference type="SUPFAM" id="SSF56954">
    <property type="entry name" value="Outer membrane efflux proteins (OEP)"/>
    <property type="match status" value="1"/>
</dbReference>
<evidence type="ECO:0000256" key="2">
    <source>
        <dbReference type="ARBA" id="ARBA00007613"/>
    </source>
</evidence>
<feature type="chain" id="PRO_5015545042" evidence="10">
    <location>
        <begin position="30"/>
        <end position="467"/>
    </location>
</feature>
<keyword evidence="7" id="KW-0998">Cell outer membrane</keyword>
<evidence type="ECO:0000256" key="5">
    <source>
        <dbReference type="ARBA" id="ARBA00022692"/>
    </source>
</evidence>
<dbReference type="Gene3D" id="1.20.1600.10">
    <property type="entry name" value="Outer membrane efflux proteins (OEP)"/>
    <property type="match status" value="1"/>
</dbReference>
<dbReference type="EMBL" id="PYMC01000010">
    <property type="protein sequence ID" value="PSW04140.1"/>
    <property type="molecule type" value="Genomic_DNA"/>
</dbReference>
<keyword evidence="6" id="KW-0472">Membrane</keyword>
<feature type="compositionally biased region" description="Polar residues" evidence="9">
    <location>
        <begin position="81"/>
        <end position="94"/>
    </location>
</feature>
<keyword evidence="12" id="KW-1185">Reference proteome</keyword>
<dbReference type="PANTHER" id="PTHR30026">
    <property type="entry name" value="OUTER MEMBRANE PROTEIN TOLC"/>
    <property type="match status" value="1"/>
</dbReference>
<reference evidence="11 12" key="1">
    <citation type="submission" date="2018-03" db="EMBL/GenBank/DDBJ databases">
        <title>Whole genome sequencing of Histamine producing bacteria.</title>
        <authorList>
            <person name="Butler K."/>
        </authorList>
    </citation>
    <scope>NUCLEOTIDE SEQUENCE [LARGE SCALE GENOMIC DNA]</scope>
    <source>
        <strain evidence="11 12">DSM 16190</strain>
    </source>
</reference>
<keyword evidence="5" id="KW-0812">Transmembrane</keyword>
<comment type="subcellular location">
    <subcellularLocation>
        <location evidence="1">Cell outer membrane</location>
    </subcellularLocation>
</comment>